<dbReference type="eggNOG" id="ENOG502Z7V1">
    <property type="taxonomic scope" value="Bacteria"/>
</dbReference>
<dbReference type="Proteomes" id="UP000004925">
    <property type="component" value="Unassembled WGS sequence"/>
</dbReference>
<name>A0A0M1VSY1_FUSVC</name>
<evidence type="ECO:0000256" key="1">
    <source>
        <dbReference type="SAM" id="MobiDB-lite"/>
    </source>
</evidence>
<sequence length="318" mass="37943">MTGEDNESPHPVDEINDNIENTEIKETEELKKIEESKEEVKEEIIVEEIFDNKEINLTLKENDFFETASEIKFNSMFLDYFPIKYRNFSKMFVPLKITSLGITNVDFGFTTLDNVSIKILEFSKFKLIEFRKKEFRIAIDSEDDLFEYEIFKNIKNPKLRYVFEFFINLFHGANIKFNFSEDKYELNFHNHIEHFKFITLNEFLTQYEKLITDLRIYKYKNLSSAENSFYELDLLDKCNNLDESSSWVNAKIKYESDDINVGDTLIINRFHKIRFDNFPYDIEEIITTAHPLTKGEIKFGVINLNRKAVKIKLKKVYK</sequence>
<dbReference type="EMBL" id="ACDE02000013">
    <property type="protein sequence ID" value="EEO39726.1"/>
    <property type="molecule type" value="Genomic_DNA"/>
</dbReference>
<feature type="region of interest" description="Disordered" evidence="1">
    <location>
        <begin position="1"/>
        <end position="30"/>
    </location>
</feature>
<gene>
    <name evidence="2" type="ORF">FSCG_00439</name>
</gene>
<dbReference type="AlphaFoldDB" id="A0A0M1VSY1"/>
<accession>A0A0M1VSY1</accession>
<comment type="caution">
    <text evidence="2">The sequence shown here is derived from an EMBL/GenBank/DDBJ whole genome shotgun (WGS) entry which is preliminary data.</text>
</comment>
<proteinExistence type="predicted"/>
<organism evidence="2 3">
    <name type="scientific">Fusobacterium vincentii 4_1_13</name>
    <dbReference type="NCBI Taxonomy" id="469606"/>
    <lineage>
        <taxon>Bacteria</taxon>
        <taxon>Fusobacteriati</taxon>
        <taxon>Fusobacteriota</taxon>
        <taxon>Fusobacteriia</taxon>
        <taxon>Fusobacteriales</taxon>
        <taxon>Fusobacteriaceae</taxon>
        <taxon>Fusobacterium</taxon>
    </lineage>
</organism>
<protein>
    <submittedName>
        <fullName evidence="2">Uncharacterized protein</fullName>
    </submittedName>
</protein>
<reference evidence="2 3" key="1">
    <citation type="submission" date="2011-10" db="EMBL/GenBank/DDBJ databases">
        <title>The Genome Sequence of Fusobacterium sp. 4_1_13.</title>
        <authorList>
            <consortium name="The Broad Institute Genome Sequencing Platform"/>
            <person name="Earl A."/>
            <person name="Ward D."/>
            <person name="Feldgarden M."/>
            <person name="Gevers D."/>
            <person name="Strauss J."/>
            <person name="Ambrose C."/>
            <person name="Allen-Vercoe E."/>
            <person name="Young S.K."/>
            <person name="Zeng Q."/>
            <person name="Gargeya S."/>
            <person name="Fitzgerald M."/>
            <person name="Haas B."/>
            <person name="Abouelleil A."/>
            <person name="Alvarado L."/>
            <person name="Arachchi H.M."/>
            <person name="Berlin A."/>
            <person name="Brown A."/>
            <person name="Chapman S.B."/>
            <person name="Chen Z."/>
            <person name="Dunbar C."/>
            <person name="Freedman E."/>
            <person name="Gearin G."/>
            <person name="Goldberg J."/>
            <person name="Griggs A."/>
            <person name="Gujja S."/>
            <person name="Heiman D."/>
            <person name="Howarth C."/>
            <person name="Larson L."/>
            <person name="Lui A."/>
            <person name="MacDonald P.J."/>
            <person name="Montmayeur A."/>
            <person name="Murphy C."/>
            <person name="Neiman D."/>
            <person name="Pearson M."/>
            <person name="Priest M."/>
            <person name="Roberts A."/>
            <person name="Saif S."/>
            <person name="Shea T."/>
            <person name="Shenoy N."/>
            <person name="Sisk P."/>
            <person name="Stolte C."/>
            <person name="Sykes S."/>
            <person name="Wortman J."/>
            <person name="Nusbaum C."/>
            <person name="Birren B."/>
        </authorList>
    </citation>
    <scope>NUCLEOTIDE SEQUENCE [LARGE SCALE GENOMIC DNA]</scope>
    <source>
        <strain evidence="2 3">4_1_13</strain>
    </source>
</reference>
<dbReference type="HOGENOM" id="CLU_054733_0_0_0"/>
<evidence type="ECO:0000313" key="3">
    <source>
        <dbReference type="Proteomes" id="UP000004925"/>
    </source>
</evidence>
<evidence type="ECO:0000313" key="2">
    <source>
        <dbReference type="EMBL" id="EEO39726.1"/>
    </source>
</evidence>